<evidence type="ECO:0000313" key="2">
    <source>
        <dbReference type="EMBL" id="KTS96504.1"/>
    </source>
</evidence>
<evidence type="ECO:0000313" key="3">
    <source>
        <dbReference type="Proteomes" id="UP000072520"/>
    </source>
</evidence>
<gene>
    <name evidence="2" type="ORF">RSA13_12760</name>
</gene>
<sequence length="167" mass="18566">MVNSDRSVIRLATLHDLAGITALLQANSAGRGGTLNGDFPADKVEGMLRRAGVRTVVAQRDEAITGVLFSAIPTQHEPEMINAMLHAWPPGWHCWLYGPVCISEAERGKGLLKRLYHHMCQYHQGAPVLFIQAQNSRSIQAHQRLGMYPVAKFAMQDEDFFVYSHQG</sequence>
<comment type="caution">
    <text evidence="2">The sequence shown here is derived from an EMBL/GenBank/DDBJ whole genome shotgun (WGS) entry which is preliminary data.</text>
</comment>
<reference evidence="2 3" key="1">
    <citation type="journal article" date="2016" name="Front. Microbiol.">
        <title>Genomic Resource of Rice Seed Associated Bacteria.</title>
        <authorList>
            <person name="Midha S."/>
            <person name="Bansal K."/>
            <person name="Sharma S."/>
            <person name="Kumar N."/>
            <person name="Patil P.P."/>
            <person name="Chaudhry V."/>
            <person name="Patil P.B."/>
        </authorList>
    </citation>
    <scope>NUCLEOTIDE SEQUENCE [LARGE SCALE GENOMIC DNA]</scope>
    <source>
        <strain evidence="2 3">RSA13</strain>
    </source>
</reference>
<dbReference type="AlphaFoldDB" id="A0AB34VDN9"/>
<dbReference type="EMBL" id="LDSI01000018">
    <property type="protein sequence ID" value="KTS96504.1"/>
    <property type="molecule type" value="Genomic_DNA"/>
</dbReference>
<dbReference type="Proteomes" id="UP000072520">
    <property type="component" value="Unassembled WGS sequence"/>
</dbReference>
<accession>A0AB34VDN9</accession>
<feature type="domain" description="N-acetyltransferase" evidence="1">
    <location>
        <begin position="7"/>
        <end position="167"/>
    </location>
</feature>
<organism evidence="2 3">
    <name type="scientific">Pantoea stewartii</name>
    <dbReference type="NCBI Taxonomy" id="66269"/>
    <lineage>
        <taxon>Bacteria</taxon>
        <taxon>Pseudomonadati</taxon>
        <taxon>Pseudomonadota</taxon>
        <taxon>Gammaproteobacteria</taxon>
        <taxon>Enterobacterales</taxon>
        <taxon>Erwiniaceae</taxon>
        <taxon>Pantoea</taxon>
    </lineage>
</organism>
<evidence type="ECO:0000259" key="1">
    <source>
        <dbReference type="PROSITE" id="PS51186"/>
    </source>
</evidence>
<dbReference type="GO" id="GO:0016747">
    <property type="term" value="F:acyltransferase activity, transferring groups other than amino-acyl groups"/>
    <property type="evidence" value="ECO:0007669"/>
    <property type="project" value="InterPro"/>
</dbReference>
<dbReference type="RefSeq" id="WP_058702553.1">
    <property type="nucleotide sequence ID" value="NZ_LDSH01000019.1"/>
</dbReference>
<protein>
    <recommendedName>
        <fullName evidence="1">N-acetyltransferase domain-containing protein</fullName>
    </recommendedName>
</protein>
<dbReference type="Gene3D" id="3.40.630.30">
    <property type="match status" value="1"/>
</dbReference>
<dbReference type="Pfam" id="PF00583">
    <property type="entry name" value="Acetyltransf_1"/>
    <property type="match status" value="1"/>
</dbReference>
<dbReference type="InterPro" id="IPR016181">
    <property type="entry name" value="Acyl_CoA_acyltransferase"/>
</dbReference>
<dbReference type="InterPro" id="IPR000182">
    <property type="entry name" value="GNAT_dom"/>
</dbReference>
<dbReference type="SUPFAM" id="SSF55729">
    <property type="entry name" value="Acyl-CoA N-acyltransferases (Nat)"/>
    <property type="match status" value="1"/>
</dbReference>
<proteinExistence type="predicted"/>
<dbReference type="PROSITE" id="PS51186">
    <property type="entry name" value="GNAT"/>
    <property type="match status" value="1"/>
</dbReference>
<name>A0AB34VDN9_9GAMM</name>